<dbReference type="SUPFAM" id="SSF50129">
    <property type="entry name" value="GroES-like"/>
    <property type="match status" value="1"/>
</dbReference>
<name>A0A6H1ZC86_9ZZZZ</name>
<evidence type="ECO:0000256" key="1">
    <source>
        <dbReference type="ARBA" id="ARBA00006975"/>
    </source>
</evidence>
<dbReference type="GO" id="GO:0051087">
    <property type="term" value="F:protein-folding chaperone binding"/>
    <property type="evidence" value="ECO:0007669"/>
    <property type="project" value="TreeGrafter"/>
</dbReference>
<dbReference type="GO" id="GO:0046872">
    <property type="term" value="F:metal ion binding"/>
    <property type="evidence" value="ECO:0007669"/>
    <property type="project" value="TreeGrafter"/>
</dbReference>
<dbReference type="Pfam" id="PF00166">
    <property type="entry name" value="Cpn10"/>
    <property type="match status" value="1"/>
</dbReference>
<proteinExistence type="inferred from homology"/>
<dbReference type="GO" id="GO:0005524">
    <property type="term" value="F:ATP binding"/>
    <property type="evidence" value="ECO:0007669"/>
    <property type="project" value="InterPro"/>
</dbReference>
<evidence type="ECO:0000256" key="2">
    <source>
        <dbReference type="ARBA" id="ARBA00023186"/>
    </source>
</evidence>
<protein>
    <submittedName>
        <fullName evidence="3">Putative chaperonin</fullName>
    </submittedName>
</protein>
<dbReference type="CDD" id="cd00320">
    <property type="entry name" value="cpn10"/>
    <property type="match status" value="1"/>
</dbReference>
<gene>
    <name evidence="3" type="ORF">TM448A00147_0049</name>
    <name evidence="4" type="ORF">TM448B00305_0058</name>
</gene>
<dbReference type="InterPro" id="IPR037124">
    <property type="entry name" value="Chaperonin_GroES_sf"/>
</dbReference>
<comment type="similarity">
    <text evidence="1">Belongs to the GroES chaperonin family.</text>
</comment>
<reference evidence="3" key="1">
    <citation type="submission" date="2020-03" db="EMBL/GenBank/DDBJ databases">
        <title>The deep terrestrial virosphere.</title>
        <authorList>
            <person name="Holmfeldt K."/>
            <person name="Nilsson E."/>
            <person name="Simone D."/>
            <person name="Lopez-Fernandez M."/>
            <person name="Wu X."/>
            <person name="de Brujin I."/>
            <person name="Lundin D."/>
            <person name="Andersson A."/>
            <person name="Bertilsson S."/>
            <person name="Dopson M."/>
        </authorList>
    </citation>
    <scope>NUCLEOTIDE SEQUENCE</scope>
    <source>
        <strain evidence="3">TM448A00147</strain>
        <strain evidence="4">TM448B00305</strain>
    </source>
</reference>
<dbReference type="InterPro" id="IPR020818">
    <property type="entry name" value="Chaperonin_GroES"/>
</dbReference>
<dbReference type="InterPro" id="IPR011032">
    <property type="entry name" value="GroES-like_sf"/>
</dbReference>
<evidence type="ECO:0000313" key="4">
    <source>
        <dbReference type="EMBL" id="QJH94937.1"/>
    </source>
</evidence>
<dbReference type="PANTHER" id="PTHR10772:SF63">
    <property type="entry name" value="20 KDA CHAPERONIN, CHLOROPLASTIC"/>
    <property type="match status" value="1"/>
</dbReference>
<evidence type="ECO:0000313" key="3">
    <source>
        <dbReference type="EMBL" id="QJA44790.1"/>
    </source>
</evidence>
<dbReference type="GO" id="GO:0051082">
    <property type="term" value="F:unfolded protein binding"/>
    <property type="evidence" value="ECO:0007669"/>
    <property type="project" value="TreeGrafter"/>
</dbReference>
<dbReference type="PANTHER" id="PTHR10772">
    <property type="entry name" value="10 KDA HEAT SHOCK PROTEIN"/>
    <property type="match status" value="1"/>
</dbReference>
<dbReference type="EMBL" id="MT143980">
    <property type="protein sequence ID" value="QJA44790.1"/>
    <property type="molecule type" value="Genomic_DNA"/>
</dbReference>
<organism evidence="3">
    <name type="scientific">viral metagenome</name>
    <dbReference type="NCBI Taxonomy" id="1070528"/>
    <lineage>
        <taxon>unclassified sequences</taxon>
        <taxon>metagenomes</taxon>
        <taxon>organismal metagenomes</taxon>
    </lineage>
</organism>
<dbReference type="GO" id="GO:0044183">
    <property type="term" value="F:protein folding chaperone"/>
    <property type="evidence" value="ECO:0007669"/>
    <property type="project" value="InterPro"/>
</dbReference>
<keyword evidence="2" id="KW-0143">Chaperone</keyword>
<dbReference type="EMBL" id="MT144608">
    <property type="protein sequence ID" value="QJH94937.1"/>
    <property type="molecule type" value="Genomic_DNA"/>
</dbReference>
<dbReference type="SMART" id="SM00883">
    <property type="entry name" value="Cpn10"/>
    <property type="match status" value="1"/>
</dbReference>
<dbReference type="AlphaFoldDB" id="A0A6H1ZC86"/>
<accession>A0A6H1ZC86</accession>
<sequence>MPQRVLGESNVVPINPKLDIRPVRDWILLKERPRGITPGGIIVPETNNSPRLAAWEVVAVGPGVRDATGVLRPVSVVVGDCVVVQPAHCMRAPVEGQLHALIQEFGIVAVVQGDSFGRAGIIEGLDGCIE</sequence>
<dbReference type="Gene3D" id="2.30.33.40">
    <property type="entry name" value="GroES chaperonin"/>
    <property type="match status" value="1"/>
</dbReference>